<dbReference type="Proteomes" id="UP001223501">
    <property type="component" value="Chromosome"/>
</dbReference>
<gene>
    <name evidence="1" type="ORF">OBA43_08045</name>
</gene>
<evidence type="ECO:0000313" key="1">
    <source>
        <dbReference type="EMBL" id="WIH96235.1"/>
    </source>
</evidence>
<keyword evidence="2" id="KW-1185">Reference proteome</keyword>
<evidence type="ECO:0000313" key="2">
    <source>
        <dbReference type="Proteomes" id="UP001223501"/>
    </source>
</evidence>
<protein>
    <recommendedName>
        <fullName evidence="3">Transposase</fullName>
    </recommendedName>
</protein>
<evidence type="ECO:0008006" key="3">
    <source>
        <dbReference type="Google" id="ProtNLM"/>
    </source>
</evidence>
<accession>A0ABY8V9L6</accession>
<sequence length="87" mass="10475">MCKVLKISQSSYFRWKKCPFSVRFHKKEELKQRILYEKETTGHHVQVDGKFLIFIIHIAIKSSNFNMQLLMMLYELLCLKYMKSAIN</sequence>
<proteinExistence type="predicted"/>
<organism evidence="1 2">
    <name type="scientific">Empedobacter falsenii</name>
    <dbReference type="NCBI Taxonomy" id="343874"/>
    <lineage>
        <taxon>Bacteria</taxon>
        <taxon>Pseudomonadati</taxon>
        <taxon>Bacteroidota</taxon>
        <taxon>Flavobacteriia</taxon>
        <taxon>Flavobacteriales</taxon>
        <taxon>Weeksellaceae</taxon>
        <taxon>Empedobacter</taxon>
    </lineage>
</organism>
<name>A0ABY8V9L6_9FLAO</name>
<dbReference type="EMBL" id="CP106831">
    <property type="protein sequence ID" value="WIH96235.1"/>
    <property type="molecule type" value="Genomic_DNA"/>
</dbReference>
<reference evidence="1 2" key="1">
    <citation type="submission" date="2022-09" db="EMBL/GenBank/DDBJ databases">
        <title>Whole genome sequencing analysis of tet(X)-positive Empedobacter falsenii YWS9-3.</title>
        <authorList>
            <person name="Chen C."/>
            <person name="Lv Y.-L."/>
        </authorList>
    </citation>
    <scope>NUCLEOTIDE SEQUENCE [LARGE SCALE GENOMIC DNA]</scope>
    <source>
        <strain evidence="1 2">YWS9-3_T</strain>
    </source>
</reference>
<dbReference type="RefSeq" id="WP_284582874.1">
    <property type="nucleotide sequence ID" value="NZ_CP106831.1"/>
</dbReference>